<feature type="transmembrane region" description="Helical" evidence="1">
    <location>
        <begin position="124"/>
        <end position="143"/>
    </location>
</feature>
<dbReference type="AlphaFoldDB" id="A0A7D4Q2Y0"/>
<gene>
    <name evidence="2" type="ORF">HQ865_09215</name>
</gene>
<evidence type="ECO:0000313" key="3">
    <source>
        <dbReference type="Proteomes" id="UP000505355"/>
    </source>
</evidence>
<organism evidence="2 3">
    <name type="scientific">Mucilaginibacter mali</name>
    <dbReference type="NCBI Taxonomy" id="2740462"/>
    <lineage>
        <taxon>Bacteria</taxon>
        <taxon>Pseudomonadati</taxon>
        <taxon>Bacteroidota</taxon>
        <taxon>Sphingobacteriia</taxon>
        <taxon>Sphingobacteriales</taxon>
        <taxon>Sphingobacteriaceae</taxon>
        <taxon>Mucilaginibacter</taxon>
    </lineage>
</organism>
<keyword evidence="1" id="KW-0812">Transmembrane</keyword>
<feature type="transmembrane region" description="Helical" evidence="1">
    <location>
        <begin position="502"/>
        <end position="523"/>
    </location>
</feature>
<protein>
    <recommendedName>
        <fullName evidence="4">O-antigen ligase-like membrane protein</fullName>
    </recommendedName>
</protein>
<evidence type="ECO:0008006" key="4">
    <source>
        <dbReference type="Google" id="ProtNLM"/>
    </source>
</evidence>
<reference evidence="2 3" key="1">
    <citation type="submission" date="2020-05" db="EMBL/GenBank/DDBJ databases">
        <title>Mucilaginibacter mali sp. nov.</title>
        <authorList>
            <person name="Kim H.S."/>
            <person name="Lee K.C."/>
            <person name="Suh M.K."/>
            <person name="Kim J.-S."/>
            <person name="Han K.-I."/>
            <person name="Eom M.K."/>
            <person name="Shin Y.K."/>
            <person name="Lee J.-S."/>
        </authorList>
    </citation>
    <scope>NUCLEOTIDE SEQUENCE [LARGE SCALE GENOMIC DNA]</scope>
    <source>
        <strain evidence="2 3">G2-14</strain>
    </source>
</reference>
<dbReference type="RefSeq" id="WP_173414617.1">
    <property type="nucleotide sequence ID" value="NZ_CP054139.1"/>
</dbReference>
<feature type="transmembrane region" description="Helical" evidence="1">
    <location>
        <begin position="85"/>
        <end position="104"/>
    </location>
</feature>
<keyword evidence="3" id="KW-1185">Reference proteome</keyword>
<accession>A0A7D4Q2Y0</accession>
<keyword evidence="1" id="KW-0472">Membrane</keyword>
<dbReference type="EMBL" id="CP054139">
    <property type="protein sequence ID" value="QKJ29927.1"/>
    <property type="molecule type" value="Genomic_DNA"/>
</dbReference>
<keyword evidence="1" id="KW-1133">Transmembrane helix</keyword>
<feature type="transmembrane region" description="Helical" evidence="1">
    <location>
        <begin position="477"/>
        <end position="495"/>
    </location>
</feature>
<dbReference type="KEGG" id="mmab:HQ865_09215"/>
<sequence length="554" mass="62712">MIKQAIIQLKKVTGDIDWKLLILLVLFLNVKLAIKLLALIIVYCVRPNFRFGFHFKNSRLPLFYVAIIALALTTFILNKNFHSTHYTAVLLTGIGFWTLCIFAAHQVKLSVEQSSIDTLHRTIFIFFVLNLLFTLGNIVAIVIETGALNPYRYQGNYQKYFISTGDYIKGLTFDTSTTNAVLNAFGVIYFLLRRRFALVCLCMAGLLLTASNFVNIVLLLTLGGLFAFNSDKDQKSIIIVCVGFLLIFLGKISPQNSNYVGETFGKIFHQKQLPNIRPQTQIPLLQRADSTLNPDERKRRTAMLYLDSLANYKKKPLVLTKNTSAMAIPDSMIAKQELSIPKPSIHSAPFQNRADTTIEQKRLLTFINTNENKLKLPGKIIPVKLQPGKLIAMQQTLTFLEHSPAKIIWGDGMGNFSSKLAFRVSNLGIAGGFPASYTYISNEFLTNHLKVYLNYFSRRANLHSLTNSPNSVYDQLLSEYGILGFILFIVLYIGYFVRSIKYFTYGIPLLLMTGAIFFVDYWFEQLSVVILFELLMFLNIKENSTDNLSPAHAN</sequence>
<proteinExistence type="predicted"/>
<evidence type="ECO:0000256" key="1">
    <source>
        <dbReference type="SAM" id="Phobius"/>
    </source>
</evidence>
<feature type="transmembrane region" description="Helical" evidence="1">
    <location>
        <begin position="62"/>
        <end position="78"/>
    </location>
</feature>
<dbReference type="Proteomes" id="UP000505355">
    <property type="component" value="Chromosome"/>
</dbReference>
<evidence type="ECO:0000313" key="2">
    <source>
        <dbReference type="EMBL" id="QKJ29927.1"/>
    </source>
</evidence>
<feature type="transmembrane region" description="Helical" evidence="1">
    <location>
        <begin position="420"/>
        <end position="440"/>
    </location>
</feature>
<feature type="transmembrane region" description="Helical" evidence="1">
    <location>
        <begin position="234"/>
        <end position="252"/>
    </location>
</feature>
<feature type="transmembrane region" description="Helical" evidence="1">
    <location>
        <begin position="20"/>
        <end position="42"/>
    </location>
</feature>
<feature type="transmembrane region" description="Helical" evidence="1">
    <location>
        <begin position="196"/>
        <end position="228"/>
    </location>
</feature>
<name>A0A7D4Q2Y0_9SPHI</name>